<dbReference type="Proteomes" id="UP000079169">
    <property type="component" value="Unplaced"/>
</dbReference>
<sequence>MSYESNQNGTGLEQQLAGLDLSAKKESAPGSNPRVYVPPHLRNQPSGGSKYLIGQ</sequence>
<feature type="compositionally biased region" description="Polar residues" evidence="1">
    <location>
        <begin position="1"/>
        <end position="13"/>
    </location>
</feature>
<name>A0A3Q0J600_DIACI</name>
<proteinExistence type="predicted"/>
<feature type="region of interest" description="Disordered" evidence="1">
    <location>
        <begin position="1"/>
        <end position="55"/>
    </location>
</feature>
<protein>
    <submittedName>
        <fullName evidence="3">ATP-dependent RNA helicase Pl10</fullName>
    </submittedName>
</protein>
<dbReference type="AlphaFoldDB" id="A0A3Q0J600"/>
<reference evidence="3" key="1">
    <citation type="submission" date="2025-08" db="UniProtKB">
        <authorList>
            <consortium name="RefSeq"/>
        </authorList>
    </citation>
    <scope>IDENTIFICATION</scope>
</reference>
<keyword evidence="3" id="KW-0378">Hydrolase</keyword>
<keyword evidence="3" id="KW-0547">Nucleotide-binding</keyword>
<keyword evidence="3" id="KW-0067">ATP-binding</keyword>
<dbReference type="RefSeq" id="XP_026683861.1">
    <property type="nucleotide sequence ID" value="XM_026828060.1"/>
</dbReference>
<dbReference type="GeneID" id="113469971"/>
<dbReference type="GO" id="GO:0004386">
    <property type="term" value="F:helicase activity"/>
    <property type="evidence" value="ECO:0007669"/>
    <property type="project" value="UniProtKB-KW"/>
</dbReference>
<gene>
    <name evidence="3" type="primary">LOC113469971</name>
</gene>
<dbReference type="PaxDb" id="121845-A0A3Q0J600"/>
<evidence type="ECO:0000313" key="2">
    <source>
        <dbReference type="Proteomes" id="UP000079169"/>
    </source>
</evidence>
<keyword evidence="2" id="KW-1185">Reference proteome</keyword>
<organism evidence="2 3">
    <name type="scientific">Diaphorina citri</name>
    <name type="common">Asian citrus psyllid</name>
    <dbReference type="NCBI Taxonomy" id="121845"/>
    <lineage>
        <taxon>Eukaryota</taxon>
        <taxon>Metazoa</taxon>
        <taxon>Ecdysozoa</taxon>
        <taxon>Arthropoda</taxon>
        <taxon>Hexapoda</taxon>
        <taxon>Insecta</taxon>
        <taxon>Pterygota</taxon>
        <taxon>Neoptera</taxon>
        <taxon>Paraneoptera</taxon>
        <taxon>Hemiptera</taxon>
        <taxon>Sternorrhyncha</taxon>
        <taxon>Psylloidea</taxon>
        <taxon>Psyllidae</taxon>
        <taxon>Diaphorininae</taxon>
        <taxon>Diaphorina</taxon>
    </lineage>
</organism>
<evidence type="ECO:0000313" key="3">
    <source>
        <dbReference type="RefSeq" id="XP_026683861.1"/>
    </source>
</evidence>
<evidence type="ECO:0000256" key="1">
    <source>
        <dbReference type="SAM" id="MobiDB-lite"/>
    </source>
</evidence>
<dbReference type="KEGG" id="dci:113469971"/>
<keyword evidence="3" id="KW-0347">Helicase</keyword>
<accession>A0A3Q0J600</accession>